<sequence>MKNHESRSTGSTPFPQVNATIHNNYKKNLCMNGHWSHTCCMPKHLVKLYQTSIQTKRKNIETNLAYQNDNVETNFAHKDDGFKNFVDMTYLNVKDFFKARNKKNYII</sequence>
<evidence type="ECO:0000313" key="2">
    <source>
        <dbReference type="Proteomes" id="UP000323506"/>
    </source>
</evidence>
<proteinExistence type="predicted"/>
<dbReference type="PANTHER" id="PTHR33325:SF5">
    <property type="entry name" value="TRANSCRIPTION FACTOR INTERACTOR AND REGULATOR CCHC(ZN) FAMILY"/>
    <property type="match status" value="1"/>
</dbReference>
<gene>
    <name evidence="1" type="ORF">ES288_D13G154800v1</name>
</gene>
<dbReference type="EMBL" id="CM017713">
    <property type="protein sequence ID" value="TYG37609.1"/>
    <property type="molecule type" value="Genomic_DNA"/>
</dbReference>
<keyword evidence="2" id="KW-1185">Reference proteome</keyword>
<organism evidence="1 2">
    <name type="scientific">Gossypium darwinii</name>
    <name type="common">Darwin's cotton</name>
    <name type="synonym">Gossypium barbadense var. darwinii</name>
    <dbReference type="NCBI Taxonomy" id="34276"/>
    <lineage>
        <taxon>Eukaryota</taxon>
        <taxon>Viridiplantae</taxon>
        <taxon>Streptophyta</taxon>
        <taxon>Embryophyta</taxon>
        <taxon>Tracheophyta</taxon>
        <taxon>Spermatophyta</taxon>
        <taxon>Magnoliopsida</taxon>
        <taxon>eudicotyledons</taxon>
        <taxon>Gunneridae</taxon>
        <taxon>Pentapetalae</taxon>
        <taxon>rosids</taxon>
        <taxon>malvids</taxon>
        <taxon>Malvales</taxon>
        <taxon>Malvaceae</taxon>
        <taxon>Malvoideae</taxon>
        <taxon>Gossypium</taxon>
    </lineage>
</organism>
<dbReference type="Proteomes" id="UP000323506">
    <property type="component" value="Chromosome D13"/>
</dbReference>
<reference evidence="1 2" key="1">
    <citation type="submission" date="2019-06" db="EMBL/GenBank/DDBJ databases">
        <title>WGS assembly of Gossypium darwinii.</title>
        <authorList>
            <person name="Chen Z.J."/>
            <person name="Sreedasyam A."/>
            <person name="Ando A."/>
            <person name="Song Q."/>
            <person name="De L."/>
            <person name="Hulse-Kemp A."/>
            <person name="Ding M."/>
            <person name="Ye W."/>
            <person name="Kirkbride R."/>
            <person name="Jenkins J."/>
            <person name="Plott C."/>
            <person name="Lovell J."/>
            <person name="Lin Y.-M."/>
            <person name="Vaughn R."/>
            <person name="Liu B."/>
            <person name="Li W."/>
            <person name="Simpson S."/>
            <person name="Scheffler B."/>
            <person name="Saski C."/>
            <person name="Grover C."/>
            <person name="Hu G."/>
            <person name="Conover J."/>
            <person name="Carlson J."/>
            <person name="Shu S."/>
            <person name="Boston L."/>
            <person name="Williams M."/>
            <person name="Peterson D."/>
            <person name="Mcgee K."/>
            <person name="Jones D."/>
            <person name="Wendel J."/>
            <person name="Stelly D."/>
            <person name="Grimwood J."/>
            <person name="Schmutz J."/>
        </authorList>
    </citation>
    <scope>NUCLEOTIDE SEQUENCE [LARGE SCALE GENOMIC DNA]</scope>
    <source>
        <strain evidence="1">1808015.09</strain>
    </source>
</reference>
<name>A0A5D1ZZJ0_GOSDA</name>
<protein>
    <submittedName>
        <fullName evidence="1">Uncharacterized protein</fullName>
    </submittedName>
</protein>
<dbReference type="AlphaFoldDB" id="A0A5D1ZZJ0"/>
<evidence type="ECO:0000313" key="1">
    <source>
        <dbReference type="EMBL" id="TYG37609.1"/>
    </source>
</evidence>
<accession>A0A5D1ZZJ0</accession>
<dbReference type="PANTHER" id="PTHR33325">
    <property type="entry name" value="ZINC FINGER, CCHC-TYPE-RELATED"/>
    <property type="match status" value="1"/>
</dbReference>